<protein>
    <submittedName>
        <fullName evidence="1">Uncharacterized protein</fullName>
    </submittedName>
</protein>
<dbReference type="AlphaFoldDB" id="A0A1S3XU06"/>
<proteinExistence type="predicted"/>
<accession>A0A1S3XU06</accession>
<dbReference type="KEGG" id="nta:107768567"/>
<dbReference type="PANTHER" id="PTHR34222:SF33">
    <property type="entry name" value="RETROTRANSPOSON GAG DOMAIN-CONTAINING PROTEIN"/>
    <property type="match status" value="1"/>
</dbReference>
<dbReference type="PANTHER" id="PTHR34222">
    <property type="entry name" value="GAG_PRE-INTEGRS DOMAIN-CONTAINING PROTEIN"/>
    <property type="match status" value="1"/>
</dbReference>
<dbReference type="OrthoDB" id="1305802at2759"/>
<evidence type="ECO:0000313" key="1">
    <source>
        <dbReference type="RefSeq" id="XP_016443177.1"/>
    </source>
</evidence>
<dbReference type="PaxDb" id="4097-A0A1S3XU06"/>
<organism evidence="1">
    <name type="scientific">Nicotiana tabacum</name>
    <name type="common">Common tobacco</name>
    <dbReference type="NCBI Taxonomy" id="4097"/>
    <lineage>
        <taxon>Eukaryota</taxon>
        <taxon>Viridiplantae</taxon>
        <taxon>Streptophyta</taxon>
        <taxon>Embryophyta</taxon>
        <taxon>Tracheophyta</taxon>
        <taxon>Spermatophyta</taxon>
        <taxon>Magnoliopsida</taxon>
        <taxon>eudicotyledons</taxon>
        <taxon>Gunneridae</taxon>
        <taxon>Pentapetalae</taxon>
        <taxon>asterids</taxon>
        <taxon>lamiids</taxon>
        <taxon>Solanales</taxon>
        <taxon>Solanaceae</taxon>
        <taxon>Nicotianoideae</taxon>
        <taxon>Nicotianeae</taxon>
        <taxon>Nicotiana</taxon>
    </lineage>
</organism>
<name>A0A1S3XU06_TOBAC</name>
<sequence>MIHMARYTNKKSTEVQQSNLKDLECITKIWKHSTKFKARKTKYNPNMSCNHCMRTGHLRANCYKLIGFPDDFQFTKSNVYQGEAKANAVVGAKKDDCTNNPSSERSMGTYSQHFSKEQLLELVNLIKQVPLTRRGQVFGEIRDGLYLLQPTNLDSSSFLGQNVVSIPKECDSSCVLILFLFKILCQLI</sequence>
<gene>
    <name evidence="1" type="primary">LOC107768567</name>
</gene>
<reference evidence="1" key="1">
    <citation type="submission" date="2025-08" db="UniProtKB">
        <authorList>
            <consortium name="RefSeq"/>
        </authorList>
    </citation>
    <scope>IDENTIFICATION</scope>
</reference>
<dbReference type="RefSeq" id="XP_016443177.1">
    <property type="nucleotide sequence ID" value="XM_016587691.1"/>
</dbReference>